<organism evidence="1 2">
    <name type="scientific">Phaseolus vulgaris</name>
    <name type="common">Kidney bean</name>
    <name type="synonym">French bean</name>
    <dbReference type="NCBI Taxonomy" id="3885"/>
    <lineage>
        <taxon>Eukaryota</taxon>
        <taxon>Viridiplantae</taxon>
        <taxon>Streptophyta</taxon>
        <taxon>Embryophyta</taxon>
        <taxon>Tracheophyta</taxon>
        <taxon>Spermatophyta</taxon>
        <taxon>Magnoliopsida</taxon>
        <taxon>eudicotyledons</taxon>
        <taxon>Gunneridae</taxon>
        <taxon>Pentapetalae</taxon>
        <taxon>rosids</taxon>
        <taxon>fabids</taxon>
        <taxon>Fabales</taxon>
        <taxon>Fabaceae</taxon>
        <taxon>Papilionoideae</taxon>
        <taxon>50 kb inversion clade</taxon>
        <taxon>NPAAA clade</taxon>
        <taxon>indigoferoid/millettioid clade</taxon>
        <taxon>Phaseoleae</taxon>
        <taxon>Phaseolus</taxon>
    </lineage>
</organism>
<proteinExistence type="predicted"/>
<dbReference type="OrthoDB" id="10265891at2759"/>
<dbReference type="Gramene" id="ESW26000">
    <property type="protein sequence ID" value="ESW26000"/>
    <property type="gene ID" value="PHAVU_003G083100g"/>
</dbReference>
<dbReference type="SUPFAM" id="SSF51395">
    <property type="entry name" value="FMN-linked oxidoreductases"/>
    <property type="match status" value="1"/>
</dbReference>
<evidence type="ECO:0008006" key="3">
    <source>
        <dbReference type="Google" id="ProtNLM"/>
    </source>
</evidence>
<dbReference type="Proteomes" id="UP000000226">
    <property type="component" value="Chromosome 3"/>
</dbReference>
<dbReference type="Gene3D" id="3.20.20.70">
    <property type="entry name" value="Aldolase class I"/>
    <property type="match status" value="1"/>
</dbReference>
<reference evidence="2" key="1">
    <citation type="journal article" date="2014" name="Nat. Genet.">
        <title>A reference genome for common bean and genome-wide analysis of dual domestications.</title>
        <authorList>
            <person name="Schmutz J."/>
            <person name="McClean P.E."/>
            <person name="Mamidi S."/>
            <person name="Wu G.A."/>
            <person name="Cannon S.B."/>
            <person name="Grimwood J."/>
            <person name="Jenkins J."/>
            <person name="Shu S."/>
            <person name="Song Q."/>
            <person name="Chavarro C."/>
            <person name="Torres-Torres M."/>
            <person name="Geffroy V."/>
            <person name="Moghaddam S.M."/>
            <person name="Gao D."/>
            <person name="Abernathy B."/>
            <person name="Barry K."/>
            <person name="Blair M."/>
            <person name="Brick M.A."/>
            <person name="Chovatia M."/>
            <person name="Gepts P."/>
            <person name="Goodstein D.M."/>
            <person name="Gonzales M."/>
            <person name="Hellsten U."/>
            <person name="Hyten D.L."/>
            <person name="Jia G."/>
            <person name="Kelly J.D."/>
            <person name="Kudrna D."/>
            <person name="Lee R."/>
            <person name="Richard M.M."/>
            <person name="Miklas P.N."/>
            <person name="Osorno J.M."/>
            <person name="Rodrigues J."/>
            <person name="Thareau V."/>
            <person name="Urrea C.A."/>
            <person name="Wang M."/>
            <person name="Yu Y."/>
            <person name="Zhang M."/>
            <person name="Wing R.A."/>
            <person name="Cregan P.B."/>
            <person name="Rokhsar D.S."/>
            <person name="Jackson S.A."/>
        </authorList>
    </citation>
    <scope>NUCLEOTIDE SEQUENCE [LARGE SCALE GENOMIC DNA]</scope>
    <source>
        <strain evidence="2">cv. G19833</strain>
    </source>
</reference>
<accession>V7C9Q0</accession>
<sequence length="72" mass="7585">MATQHTLRCSEGGQPLQVGNIEGAKQAIEAGADGIIVQGLEVGGHVLGQCLSKQMLNPHDVYPSTIPYISQK</sequence>
<protein>
    <recommendedName>
        <fullName evidence="3">Nitronate monooxygenase domain-containing protein</fullName>
    </recommendedName>
</protein>
<evidence type="ECO:0000313" key="1">
    <source>
        <dbReference type="EMBL" id="ESW26000.1"/>
    </source>
</evidence>
<gene>
    <name evidence="1" type="ORF">PHAVU_003G083100g</name>
</gene>
<keyword evidence="2" id="KW-1185">Reference proteome</keyword>
<dbReference type="SMR" id="V7C9Q0"/>
<dbReference type="AlphaFoldDB" id="V7C9Q0"/>
<name>V7C9Q0_PHAVU</name>
<dbReference type="EMBL" id="CM002290">
    <property type="protein sequence ID" value="ESW26000.1"/>
    <property type="molecule type" value="Genomic_DNA"/>
</dbReference>
<evidence type="ECO:0000313" key="2">
    <source>
        <dbReference type="Proteomes" id="UP000000226"/>
    </source>
</evidence>
<dbReference type="InterPro" id="IPR013785">
    <property type="entry name" value="Aldolase_TIM"/>
</dbReference>